<comment type="caution">
    <text evidence="2">The sequence shown here is derived from an EMBL/GenBank/DDBJ whole genome shotgun (WGS) entry which is preliminary data.</text>
</comment>
<dbReference type="EMBL" id="BRPK01000009">
    <property type="protein sequence ID" value="GLB41056.1"/>
    <property type="molecule type" value="Genomic_DNA"/>
</dbReference>
<feature type="chain" id="PRO_5040503107" description="Secreted protein" evidence="1">
    <location>
        <begin position="17"/>
        <end position="89"/>
    </location>
</feature>
<name>A0A9P3PTN2_LYOSH</name>
<feature type="signal peptide" evidence="1">
    <location>
        <begin position="1"/>
        <end position="16"/>
    </location>
</feature>
<gene>
    <name evidence="2" type="ORF">LshimejAT787_0902710</name>
</gene>
<proteinExistence type="predicted"/>
<keyword evidence="3" id="KW-1185">Reference proteome</keyword>
<evidence type="ECO:0008006" key="4">
    <source>
        <dbReference type="Google" id="ProtNLM"/>
    </source>
</evidence>
<organism evidence="2 3">
    <name type="scientific">Lyophyllum shimeji</name>
    <name type="common">Hon-shimeji</name>
    <name type="synonym">Tricholoma shimeji</name>
    <dbReference type="NCBI Taxonomy" id="47721"/>
    <lineage>
        <taxon>Eukaryota</taxon>
        <taxon>Fungi</taxon>
        <taxon>Dikarya</taxon>
        <taxon>Basidiomycota</taxon>
        <taxon>Agaricomycotina</taxon>
        <taxon>Agaricomycetes</taxon>
        <taxon>Agaricomycetidae</taxon>
        <taxon>Agaricales</taxon>
        <taxon>Tricholomatineae</taxon>
        <taxon>Lyophyllaceae</taxon>
        <taxon>Lyophyllum</taxon>
    </lineage>
</organism>
<sequence length="89" mass="9916">MLHLLLLLPLTTPVLHLRLPGQAPDARRPLQNCIRQRLVNDPLFIVLVAVRLLPIPGIRRDLLVSHMPALTPFAVPRASANPRTSRLSP</sequence>
<accession>A0A9P3PTN2</accession>
<evidence type="ECO:0000313" key="2">
    <source>
        <dbReference type="EMBL" id="GLB41056.1"/>
    </source>
</evidence>
<reference evidence="2" key="1">
    <citation type="submission" date="2022-07" db="EMBL/GenBank/DDBJ databases">
        <title>The genome of Lyophyllum shimeji provides insight into the initial evolution of ectomycorrhizal fungal genome.</title>
        <authorList>
            <person name="Kobayashi Y."/>
            <person name="Shibata T."/>
            <person name="Hirakawa H."/>
            <person name="Shigenobu S."/>
            <person name="Nishiyama T."/>
            <person name="Yamada A."/>
            <person name="Hasebe M."/>
            <person name="Kawaguchi M."/>
        </authorList>
    </citation>
    <scope>NUCLEOTIDE SEQUENCE</scope>
    <source>
        <strain evidence="2">AT787</strain>
    </source>
</reference>
<protein>
    <recommendedName>
        <fullName evidence="4">Secreted protein</fullName>
    </recommendedName>
</protein>
<evidence type="ECO:0000256" key="1">
    <source>
        <dbReference type="SAM" id="SignalP"/>
    </source>
</evidence>
<dbReference type="Proteomes" id="UP001063166">
    <property type="component" value="Unassembled WGS sequence"/>
</dbReference>
<dbReference type="AlphaFoldDB" id="A0A9P3PTN2"/>
<keyword evidence="1" id="KW-0732">Signal</keyword>
<evidence type="ECO:0000313" key="3">
    <source>
        <dbReference type="Proteomes" id="UP001063166"/>
    </source>
</evidence>